<protein>
    <submittedName>
        <fullName evidence="3">DUF3592 domain-containing protein</fullName>
    </submittedName>
</protein>
<dbReference type="OrthoDB" id="954824at2"/>
<accession>A0A4Q5LVU6</accession>
<organism evidence="3 4">
    <name type="scientific">Emticicia agri</name>
    <dbReference type="NCBI Taxonomy" id="2492393"/>
    <lineage>
        <taxon>Bacteria</taxon>
        <taxon>Pseudomonadati</taxon>
        <taxon>Bacteroidota</taxon>
        <taxon>Cytophagia</taxon>
        <taxon>Cytophagales</taxon>
        <taxon>Leadbetterellaceae</taxon>
        <taxon>Emticicia</taxon>
    </lineage>
</organism>
<evidence type="ECO:0000256" key="1">
    <source>
        <dbReference type="SAM" id="Phobius"/>
    </source>
</evidence>
<dbReference type="EMBL" id="SEWF01000039">
    <property type="protein sequence ID" value="RYU93695.1"/>
    <property type="molecule type" value="Genomic_DNA"/>
</dbReference>
<evidence type="ECO:0000259" key="2">
    <source>
        <dbReference type="Pfam" id="PF12158"/>
    </source>
</evidence>
<comment type="caution">
    <text evidence="3">The sequence shown here is derived from an EMBL/GenBank/DDBJ whole genome shotgun (WGS) entry which is preliminary data.</text>
</comment>
<keyword evidence="1" id="KW-0812">Transmembrane</keyword>
<dbReference type="Pfam" id="PF12158">
    <property type="entry name" value="DUF3592"/>
    <property type="match status" value="1"/>
</dbReference>
<gene>
    <name evidence="3" type="ORF">EWM59_20890</name>
</gene>
<keyword evidence="1" id="KW-1133">Transmembrane helix</keyword>
<feature type="domain" description="DUF3592" evidence="2">
    <location>
        <begin position="50"/>
        <end position="110"/>
    </location>
</feature>
<keyword evidence="4" id="KW-1185">Reference proteome</keyword>
<dbReference type="AlphaFoldDB" id="A0A4Q5LVU6"/>
<sequence length="136" mass="15382">MRYTKSPQPFYIRNSAHIIIGAGLLFFGAVIFIYGSQYLFLKEANKTNGRVTGFIVPKGKSLKRPVIEFYTPDQQRHTYYHSEGTNPPQYGQGQEVTIYYNPTNPEEASLGYSFIPMIILSIFGLVFTGVGIAMRK</sequence>
<dbReference type="InterPro" id="IPR021994">
    <property type="entry name" value="DUF3592"/>
</dbReference>
<keyword evidence="1" id="KW-0472">Membrane</keyword>
<evidence type="ECO:0000313" key="4">
    <source>
        <dbReference type="Proteomes" id="UP000293162"/>
    </source>
</evidence>
<reference evidence="3 4" key="1">
    <citation type="submission" date="2019-02" db="EMBL/GenBank/DDBJ databases">
        <title>Bacterial novel species Emticicia sp. 17J42-9 isolated from soil.</title>
        <authorList>
            <person name="Jung H.-Y."/>
        </authorList>
    </citation>
    <scope>NUCLEOTIDE SEQUENCE [LARGE SCALE GENOMIC DNA]</scope>
    <source>
        <strain evidence="3 4">17J42-9</strain>
    </source>
</reference>
<dbReference type="RefSeq" id="WP_130023198.1">
    <property type="nucleotide sequence ID" value="NZ_SEWF01000039.1"/>
</dbReference>
<feature type="transmembrane region" description="Helical" evidence="1">
    <location>
        <begin position="110"/>
        <end position="134"/>
    </location>
</feature>
<name>A0A4Q5LVU6_9BACT</name>
<proteinExistence type="predicted"/>
<dbReference type="Proteomes" id="UP000293162">
    <property type="component" value="Unassembled WGS sequence"/>
</dbReference>
<evidence type="ECO:0000313" key="3">
    <source>
        <dbReference type="EMBL" id="RYU93695.1"/>
    </source>
</evidence>
<feature type="transmembrane region" description="Helical" evidence="1">
    <location>
        <begin position="12"/>
        <end position="34"/>
    </location>
</feature>